<dbReference type="PANTHER" id="PTHR11851">
    <property type="entry name" value="METALLOPROTEASE"/>
    <property type="match status" value="1"/>
</dbReference>
<sequence>MISIPLEKRSLSNGLDLITHVDNSVPVVAVNVWYHVGSKNEVPGRTGFAHLFEHVMFEGSKNHNKDYFEPLQKIGANINGSTTNDRTNYWEDLPSNYLELALWLESDRMGFLLDALDQERFDLQREVVKNERRQSYENRPYGMAHLRLQEALFPKPHPYSWPTIGSQEDLDSASLEDVMDFFKKYYSPSNASIAIAGDIDPDRVYDQVTKYFGDLEPAPSIERFGRMDSLLSGQTSIQLEDAVQLPRIYLAWPTLPDFTDTQAALDVLSVILSDGRSSRLSKKLVYEDQKVHDVRAFHHGQEISGEFHITATANPGETLESIEEELLFALDQISSTPPSESEMIRAKNRITSYHILQMEKIGGFGGRADQLNFYNMMTGDPSAINTDIDRYQSITADEISNAASTLGQKHVRLTVSPKRDIKAIHTGINRENTPLHSGEVSFTPPTPEQSVLGDGTEIILVNKPSLPITTVGMLLKTGGIDDPNHLAGLAKFSTDMLIEGTTTRSSSQIAEEIEFMGSHLSKETSREHTILAVSGLSNHLAKGLDLLSDVVQNPSFLSSEYERLRNEKLADLSTLGDNADLVANISSRSILYEVNSPYGHPVNGTAESIASIVNEEINKHYANHISPCHRTFLVVGNTSMEDIVKLIERNFPRQELLISGSEDKNTQENFPPLTNTSIHIIDRPGSAQSVIRAGHRTIPRLHEDYYALAFLNYVLGGDYSSRLNMNLRQDKGYSYGFYSSLMWLKASSVWLARGSVQTEVTKESVIEILNELTDIKGNRPITAQEFDRAKEGLIKGIPAQYETNSQIMEQLISMTAFELPLDHFTKSIHKLQSLKLEDVTNAAKRHLFENQISVVIVGDRLKIEPKLRELDIPIVISDIYGNTAP</sequence>
<dbReference type="EMBL" id="UINC01012099">
    <property type="protein sequence ID" value="SVA53023.1"/>
    <property type="molecule type" value="Genomic_DNA"/>
</dbReference>
<protein>
    <recommendedName>
        <fullName evidence="4">Insulinase family protein</fullName>
    </recommendedName>
</protein>
<dbReference type="Gene3D" id="3.30.830.10">
    <property type="entry name" value="Metalloenzyme, LuxS/M16 peptidase-like"/>
    <property type="match status" value="4"/>
</dbReference>
<dbReference type="Pfam" id="PF05193">
    <property type="entry name" value="Peptidase_M16_C"/>
    <property type="match status" value="2"/>
</dbReference>
<name>A0A381WMB7_9ZZZZ</name>
<gene>
    <name evidence="3" type="ORF">METZ01_LOCUS105877</name>
</gene>
<organism evidence="3">
    <name type="scientific">marine metagenome</name>
    <dbReference type="NCBI Taxonomy" id="408172"/>
    <lineage>
        <taxon>unclassified sequences</taxon>
        <taxon>metagenomes</taxon>
        <taxon>ecological metagenomes</taxon>
    </lineage>
</organism>
<dbReference type="InterPro" id="IPR011765">
    <property type="entry name" value="Pept_M16_N"/>
</dbReference>
<proteinExistence type="predicted"/>
<evidence type="ECO:0000313" key="3">
    <source>
        <dbReference type="EMBL" id="SVA53023.1"/>
    </source>
</evidence>
<dbReference type="InterPro" id="IPR007863">
    <property type="entry name" value="Peptidase_M16_C"/>
</dbReference>
<dbReference type="AlphaFoldDB" id="A0A381WMB7"/>
<dbReference type="InterPro" id="IPR050361">
    <property type="entry name" value="MPP/UQCRC_Complex"/>
</dbReference>
<dbReference type="Pfam" id="PF00675">
    <property type="entry name" value="Peptidase_M16"/>
    <property type="match status" value="2"/>
</dbReference>
<feature type="domain" description="Peptidase M16 C-terminal" evidence="2">
    <location>
        <begin position="173"/>
        <end position="349"/>
    </location>
</feature>
<evidence type="ECO:0000259" key="1">
    <source>
        <dbReference type="Pfam" id="PF00675"/>
    </source>
</evidence>
<dbReference type="InterPro" id="IPR011249">
    <property type="entry name" value="Metalloenz_LuxS/M16"/>
</dbReference>
<dbReference type="SUPFAM" id="SSF63411">
    <property type="entry name" value="LuxS/MPP-like metallohydrolase"/>
    <property type="match status" value="4"/>
</dbReference>
<dbReference type="PANTHER" id="PTHR11851:SF224">
    <property type="entry name" value="PROCESSING PROTEASE"/>
    <property type="match status" value="1"/>
</dbReference>
<evidence type="ECO:0008006" key="4">
    <source>
        <dbReference type="Google" id="ProtNLM"/>
    </source>
</evidence>
<feature type="domain" description="Peptidase M16 C-terminal" evidence="2">
    <location>
        <begin position="614"/>
        <end position="793"/>
    </location>
</feature>
<reference evidence="3" key="1">
    <citation type="submission" date="2018-05" db="EMBL/GenBank/DDBJ databases">
        <authorList>
            <person name="Lanie J.A."/>
            <person name="Ng W.-L."/>
            <person name="Kazmierczak K.M."/>
            <person name="Andrzejewski T.M."/>
            <person name="Davidsen T.M."/>
            <person name="Wayne K.J."/>
            <person name="Tettelin H."/>
            <person name="Glass J.I."/>
            <person name="Rusch D."/>
            <person name="Podicherti R."/>
            <person name="Tsui H.-C.T."/>
            <person name="Winkler M.E."/>
        </authorList>
    </citation>
    <scope>NUCLEOTIDE SEQUENCE</scope>
</reference>
<feature type="domain" description="Peptidase M16 N-terminal" evidence="1">
    <location>
        <begin position="458"/>
        <end position="577"/>
    </location>
</feature>
<dbReference type="GO" id="GO:0046872">
    <property type="term" value="F:metal ion binding"/>
    <property type="evidence" value="ECO:0007669"/>
    <property type="project" value="InterPro"/>
</dbReference>
<accession>A0A381WMB7</accession>
<evidence type="ECO:0000259" key="2">
    <source>
        <dbReference type="Pfam" id="PF05193"/>
    </source>
</evidence>
<feature type="domain" description="Peptidase M16 N-terminal" evidence="1">
    <location>
        <begin position="22"/>
        <end position="138"/>
    </location>
</feature>